<keyword evidence="6" id="KW-1185">Reference proteome</keyword>
<reference evidence="5 6" key="1">
    <citation type="journal article" date="2018" name="Nat. Genet.">
        <title>The Rosa genome provides new insights in the design of modern roses.</title>
        <authorList>
            <person name="Bendahmane M."/>
        </authorList>
    </citation>
    <scope>NUCLEOTIDE SEQUENCE [LARGE SCALE GENOMIC DNA]</scope>
    <source>
        <strain evidence="6">cv. Old Blush</strain>
    </source>
</reference>
<keyword evidence="1" id="KW-0507">mRNA processing</keyword>
<evidence type="ECO:0000256" key="1">
    <source>
        <dbReference type="ARBA" id="ARBA00022664"/>
    </source>
</evidence>
<dbReference type="EMBL" id="PDCK01000042">
    <property type="protein sequence ID" value="PRQ36713.1"/>
    <property type="molecule type" value="Genomic_DNA"/>
</dbReference>
<dbReference type="Proteomes" id="UP000238479">
    <property type="component" value="Chromosome 4"/>
</dbReference>
<comment type="caution">
    <text evidence="5">The sequence shown here is derived from an EMBL/GenBank/DDBJ whole genome shotgun (WGS) entry which is preliminary data.</text>
</comment>
<protein>
    <submittedName>
        <fullName evidence="5">Putative nucleotide-binding alpha-beta plait domain-containing protein</fullName>
    </submittedName>
</protein>
<dbReference type="InterPro" id="IPR012677">
    <property type="entry name" value="Nucleotide-bd_a/b_plait_sf"/>
</dbReference>
<name>A0A2P6QRA9_ROSCH</name>
<dbReference type="GO" id="GO:0006397">
    <property type="term" value="P:mRNA processing"/>
    <property type="evidence" value="ECO:0007669"/>
    <property type="project" value="UniProtKB-KW"/>
</dbReference>
<proteinExistence type="predicted"/>
<dbReference type="InterPro" id="IPR035979">
    <property type="entry name" value="RBD_domain_sf"/>
</dbReference>
<dbReference type="GO" id="GO:0008380">
    <property type="term" value="P:RNA splicing"/>
    <property type="evidence" value="ECO:0007669"/>
    <property type="project" value="UniProtKB-KW"/>
</dbReference>
<evidence type="ECO:0000313" key="6">
    <source>
        <dbReference type="Proteomes" id="UP000238479"/>
    </source>
</evidence>
<feature type="region of interest" description="Disordered" evidence="4">
    <location>
        <begin position="227"/>
        <end position="246"/>
    </location>
</feature>
<keyword evidence="2" id="KW-0694">RNA-binding</keyword>
<feature type="compositionally biased region" description="Basic and acidic residues" evidence="4">
    <location>
        <begin position="232"/>
        <end position="246"/>
    </location>
</feature>
<gene>
    <name evidence="5" type="ORF">RchiOBHm_Chr4g0394661</name>
</gene>
<dbReference type="Gramene" id="PRQ36713">
    <property type="protein sequence ID" value="PRQ36713"/>
    <property type="gene ID" value="RchiOBHm_Chr4g0394661"/>
</dbReference>
<dbReference type="AlphaFoldDB" id="A0A2P6QRA9"/>
<evidence type="ECO:0000256" key="4">
    <source>
        <dbReference type="SAM" id="MobiDB-lite"/>
    </source>
</evidence>
<dbReference type="Gene3D" id="3.30.70.330">
    <property type="match status" value="1"/>
</dbReference>
<organism evidence="5 6">
    <name type="scientific">Rosa chinensis</name>
    <name type="common">China rose</name>
    <dbReference type="NCBI Taxonomy" id="74649"/>
    <lineage>
        <taxon>Eukaryota</taxon>
        <taxon>Viridiplantae</taxon>
        <taxon>Streptophyta</taxon>
        <taxon>Embryophyta</taxon>
        <taxon>Tracheophyta</taxon>
        <taxon>Spermatophyta</taxon>
        <taxon>Magnoliopsida</taxon>
        <taxon>eudicotyledons</taxon>
        <taxon>Gunneridae</taxon>
        <taxon>Pentapetalae</taxon>
        <taxon>rosids</taxon>
        <taxon>fabids</taxon>
        <taxon>Rosales</taxon>
        <taxon>Rosaceae</taxon>
        <taxon>Rosoideae</taxon>
        <taxon>Rosoideae incertae sedis</taxon>
        <taxon>Rosa</taxon>
    </lineage>
</organism>
<dbReference type="PANTHER" id="PTHR23139">
    <property type="entry name" value="RNA-BINDING PROTEIN"/>
    <property type="match status" value="1"/>
</dbReference>
<accession>A0A2P6QRA9</accession>
<evidence type="ECO:0000256" key="3">
    <source>
        <dbReference type="ARBA" id="ARBA00023187"/>
    </source>
</evidence>
<dbReference type="SUPFAM" id="SSF54928">
    <property type="entry name" value="RNA-binding domain, RBD"/>
    <property type="match status" value="1"/>
</dbReference>
<dbReference type="GO" id="GO:0003723">
    <property type="term" value="F:RNA binding"/>
    <property type="evidence" value="ECO:0007669"/>
    <property type="project" value="UniProtKB-KW"/>
</dbReference>
<evidence type="ECO:0000313" key="5">
    <source>
        <dbReference type="EMBL" id="PRQ36713.1"/>
    </source>
</evidence>
<keyword evidence="3" id="KW-0508">mRNA splicing</keyword>
<dbReference type="STRING" id="74649.A0A2P6QRA9"/>
<sequence length="246" mass="27129">MRDVHHCQRVKLLFRAGHISRSEIQRSLQGFQTVAIFIQTGDSEKSVAAAESIETISDVVNDSPNKIFIGGISKALSSEMLVEIVSVFGPLKTHHFEANEELNEPCAFLEYYGLNGIKLGGRVLTVVQAIRSGSSMVNSGNASLYEIPEHAKPLLKQPSHILKLRNVFNLEHMSSLSEQEIEEVLEDVRLGCARFGMVKSVKIVKHANNHIVTTRACEAVNDAESGGHRQHLCSEEKGAKTETLDQ</sequence>
<evidence type="ECO:0000256" key="2">
    <source>
        <dbReference type="ARBA" id="ARBA00022884"/>
    </source>
</evidence>